<evidence type="ECO:0000313" key="4">
    <source>
        <dbReference type="Proteomes" id="UP000683925"/>
    </source>
</evidence>
<dbReference type="Proteomes" id="UP000683925">
    <property type="component" value="Unassembled WGS sequence"/>
</dbReference>
<name>A0A8S1W119_PAROT</name>
<evidence type="ECO:0000256" key="2">
    <source>
        <dbReference type="SAM" id="MobiDB-lite"/>
    </source>
</evidence>
<dbReference type="OrthoDB" id="300633at2759"/>
<reference evidence="3" key="1">
    <citation type="submission" date="2021-01" db="EMBL/GenBank/DDBJ databases">
        <authorList>
            <consortium name="Genoscope - CEA"/>
            <person name="William W."/>
        </authorList>
    </citation>
    <scope>NUCLEOTIDE SEQUENCE</scope>
</reference>
<protein>
    <submittedName>
        <fullName evidence="3">Uncharacterized protein</fullName>
    </submittedName>
</protein>
<dbReference type="OMA" id="YHLNECH"/>
<dbReference type="AlphaFoldDB" id="A0A8S1W119"/>
<keyword evidence="1" id="KW-0175">Coiled coil</keyword>
<gene>
    <name evidence="3" type="ORF">POCTA_138.1.T0740033</name>
</gene>
<organism evidence="3 4">
    <name type="scientific">Paramecium octaurelia</name>
    <dbReference type="NCBI Taxonomy" id="43137"/>
    <lineage>
        <taxon>Eukaryota</taxon>
        <taxon>Sar</taxon>
        <taxon>Alveolata</taxon>
        <taxon>Ciliophora</taxon>
        <taxon>Intramacronucleata</taxon>
        <taxon>Oligohymenophorea</taxon>
        <taxon>Peniculida</taxon>
        <taxon>Parameciidae</taxon>
        <taxon>Paramecium</taxon>
    </lineage>
</organism>
<feature type="region of interest" description="Disordered" evidence="2">
    <location>
        <begin position="93"/>
        <end position="146"/>
    </location>
</feature>
<evidence type="ECO:0000256" key="1">
    <source>
        <dbReference type="SAM" id="Coils"/>
    </source>
</evidence>
<comment type="caution">
    <text evidence="3">The sequence shown here is derived from an EMBL/GenBank/DDBJ whole genome shotgun (WGS) entry which is preliminary data.</text>
</comment>
<feature type="coiled-coil region" evidence="1">
    <location>
        <begin position="236"/>
        <end position="274"/>
    </location>
</feature>
<dbReference type="EMBL" id="CAJJDP010000073">
    <property type="protein sequence ID" value="CAD8179876.1"/>
    <property type="molecule type" value="Genomic_DNA"/>
</dbReference>
<sequence>MFNASWIAPNVQSMQLTNDNNSNHLFENQPRLPLIPQRNQFLLPDKPQFKIQKQIPHQQNSLIYQSILEINQKNKLLLKEIRTVLNQDLNQQSEQNHSYIQTHEDHEPRAKPNRRRNPSFDTKVQSDRNLEDENKYKQHRKIQPRYKNDELRNYSITETIGKRINMNEINIRDSRIEFETKQINNIKVLTTNRLNINQKIQKQAAREQKQNFGFMKASVQKRKSKLKIVFYFVQAAMRLSKKYRKIQNELNKQRNQINQNYQESQKAIDKFSKRQAIVQEKLYYAYVAEKVIHYLKDQAFIEETQKIQNLSNEYQSDIRKLHVFKFTTLLFKNVELFTRQQTISDLIRGLLNISLYEKTNIPVSKFVGQRCNFYNDHHLKIPQEQLVLIALEHYFFGNLIPQLFEILANLYEDKNDPKYKVRRSPYHLNECHFYVCIFATLIQQMIVQNFVHMKTVKNPNGRIVQKTLKTTEQQNLVIKTEIVMDNQVNKNKGGSKEIVEGLISSDLVLALESEKPQWKKFIDQTFSKIITNFQNLLPK</sequence>
<evidence type="ECO:0000313" key="3">
    <source>
        <dbReference type="EMBL" id="CAD8179876.1"/>
    </source>
</evidence>
<accession>A0A8S1W119</accession>
<proteinExistence type="predicted"/>
<keyword evidence="4" id="KW-1185">Reference proteome</keyword>
<feature type="compositionally biased region" description="Basic and acidic residues" evidence="2">
    <location>
        <begin position="124"/>
        <end position="136"/>
    </location>
</feature>